<dbReference type="PANTHER" id="PTHR44196:SF1">
    <property type="entry name" value="DEHYDROGENASE_REDUCTASE SDR FAMILY MEMBER 7B"/>
    <property type="match status" value="1"/>
</dbReference>
<dbReference type="PRINTS" id="PR00080">
    <property type="entry name" value="SDRFAMILY"/>
</dbReference>
<protein>
    <submittedName>
        <fullName evidence="5">SDR family NAD(P)-dependent oxidoreductase</fullName>
    </submittedName>
</protein>
<dbReference type="PRINTS" id="PR00081">
    <property type="entry name" value="GDHRDH"/>
</dbReference>
<name>A0ABS7PSC3_9SPHN</name>
<feature type="domain" description="Ketoreductase" evidence="4">
    <location>
        <begin position="9"/>
        <end position="191"/>
    </location>
</feature>
<dbReference type="CDD" id="cd05233">
    <property type="entry name" value="SDR_c"/>
    <property type="match status" value="1"/>
</dbReference>
<dbReference type="Gene3D" id="3.40.50.720">
    <property type="entry name" value="NAD(P)-binding Rossmann-like Domain"/>
    <property type="match status" value="1"/>
</dbReference>
<dbReference type="EMBL" id="JAINVV010000006">
    <property type="protein sequence ID" value="MBY8823575.1"/>
    <property type="molecule type" value="Genomic_DNA"/>
</dbReference>
<dbReference type="PANTHER" id="PTHR44196">
    <property type="entry name" value="DEHYDROGENASE/REDUCTASE SDR FAMILY MEMBER 7B"/>
    <property type="match status" value="1"/>
</dbReference>
<evidence type="ECO:0000313" key="5">
    <source>
        <dbReference type="EMBL" id="MBY8823575.1"/>
    </source>
</evidence>
<dbReference type="Proteomes" id="UP000706039">
    <property type="component" value="Unassembled WGS sequence"/>
</dbReference>
<dbReference type="InterPro" id="IPR036291">
    <property type="entry name" value="NAD(P)-bd_dom_sf"/>
</dbReference>
<dbReference type="InterPro" id="IPR002347">
    <property type="entry name" value="SDR_fam"/>
</dbReference>
<accession>A0ABS7PSC3</accession>
<sequence>MAGLAGRIGVVTGAASGLGRAIAEQFAACGGAVIVADLDGDGANGVCAGIVARGGAAIPAIADVADAPSVEELADLCFGRFGRCDMLINNAGIADFGPALDMPLSWWRRILDVNLMGIVHGVAAFAPRMAMAEGPAHIVNIASMAGLVPLPGFGAYTASKCAVVGLSEVLHQELAPSGIAVSIACPGWIATGIQSSGGSDDGPVFKPELCRVLSPETAARIILEQALAGRSHIFTHPEWDGEVRARSDRIMRAMSADSGV</sequence>
<evidence type="ECO:0000256" key="3">
    <source>
        <dbReference type="RuleBase" id="RU000363"/>
    </source>
</evidence>
<evidence type="ECO:0000256" key="1">
    <source>
        <dbReference type="ARBA" id="ARBA00006484"/>
    </source>
</evidence>
<gene>
    <name evidence="5" type="ORF">K7G82_14820</name>
</gene>
<organism evidence="5 6">
    <name type="scientific">Sphingomonas colocasiae</name>
    <dbReference type="NCBI Taxonomy" id="1848973"/>
    <lineage>
        <taxon>Bacteria</taxon>
        <taxon>Pseudomonadati</taxon>
        <taxon>Pseudomonadota</taxon>
        <taxon>Alphaproteobacteria</taxon>
        <taxon>Sphingomonadales</taxon>
        <taxon>Sphingomonadaceae</taxon>
        <taxon>Sphingomonas</taxon>
    </lineage>
</organism>
<keyword evidence="2" id="KW-0560">Oxidoreductase</keyword>
<proteinExistence type="inferred from homology"/>
<dbReference type="InterPro" id="IPR057326">
    <property type="entry name" value="KR_dom"/>
</dbReference>
<reference evidence="5 6" key="1">
    <citation type="submission" date="2021-08" db="EMBL/GenBank/DDBJ databases">
        <authorList>
            <person name="Tuo L."/>
        </authorList>
    </citation>
    <scope>NUCLEOTIDE SEQUENCE [LARGE SCALE GENOMIC DNA]</scope>
    <source>
        <strain evidence="5 6">JCM 31229</strain>
    </source>
</reference>
<evidence type="ECO:0000313" key="6">
    <source>
        <dbReference type="Proteomes" id="UP000706039"/>
    </source>
</evidence>
<evidence type="ECO:0000256" key="2">
    <source>
        <dbReference type="ARBA" id="ARBA00023002"/>
    </source>
</evidence>
<dbReference type="SMART" id="SM00822">
    <property type="entry name" value="PKS_KR"/>
    <property type="match status" value="1"/>
</dbReference>
<dbReference type="RefSeq" id="WP_222990673.1">
    <property type="nucleotide sequence ID" value="NZ_JAINVV010000006.1"/>
</dbReference>
<keyword evidence="6" id="KW-1185">Reference proteome</keyword>
<dbReference type="SUPFAM" id="SSF51735">
    <property type="entry name" value="NAD(P)-binding Rossmann-fold domains"/>
    <property type="match status" value="1"/>
</dbReference>
<evidence type="ECO:0000259" key="4">
    <source>
        <dbReference type="SMART" id="SM00822"/>
    </source>
</evidence>
<comment type="similarity">
    <text evidence="1 3">Belongs to the short-chain dehydrogenases/reductases (SDR) family.</text>
</comment>
<dbReference type="Pfam" id="PF00106">
    <property type="entry name" value="adh_short"/>
    <property type="match status" value="1"/>
</dbReference>
<comment type="caution">
    <text evidence="5">The sequence shown here is derived from an EMBL/GenBank/DDBJ whole genome shotgun (WGS) entry which is preliminary data.</text>
</comment>